<dbReference type="CDD" id="cd02440">
    <property type="entry name" value="AdoMet_MTases"/>
    <property type="match status" value="1"/>
</dbReference>
<dbReference type="GO" id="GO:0008168">
    <property type="term" value="F:methyltransferase activity"/>
    <property type="evidence" value="ECO:0007669"/>
    <property type="project" value="UniProtKB-KW"/>
</dbReference>
<accession>A0A8E7B1U1</accession>
<dbReference type="Proteomes" id="UP000680656">
    <property type="component" value="Chromosome"/>
</dbReference>
<keyword evidence="2" id="KW-0808">Transferase</keyword>
<dbReference type="InterPro" id="IPR025714">
    <property type="entry name" value="Methyltranfer_dom"/>
</dbReference>
<dbReference type="Pfam" id="PF13847">
    <property type="entry name" value="Methyltransf_31"/>
    <property type="match status" value="1"/>
</dbReference>
<dbReference type="GO" id="GO:0032259">
    <property type="term" value="P:methylation"/>
    <property type="evidence" value="ECO:0007669"/>
    <property type="project" value="UniProtKB-KW"/>
</dbReference>
<dbReference type="Gene3D" id="3.40.50.150">
    <property type="entry name" value="Vaccinia Virus protein VP39"/>
    <property type="match status" value="1"/>
</dbReference>
<evidence type="ECO:0000313" key="2">
    <source>
        <dbReference type="EMBL" id="QVV89501.1"/>
    </source>
</evidence>
<reference evidence="2 3" key="1">
    <citation type="submission" date="2021-05" db="EMBL/GenBank/DDBJ databases">
        <title>A novel Methanospirillum isolate from a pyrite-forming mixed culture.</title>
        <authorList>
            <person name="Bunk B."/>
            <person name="Sproer C."/>
            <person name="Spring S."/>
            <person name="Pester M."/>
        </authorList>
    </citation>
    <scope>NUCLEOTIDE SEQUENCE [LARGE SCALE GENOMIC DNA]</scope>
    <source>
        <strain evidence="2 3">J.3.6.1-F.2.7.3</strain>
    </source>
</reference>
<dbReference type="AlphaFoldDB" id="A0A8E7B1U1"/>
<protein>
    <submittedName>
        <fullName evidence="2">Methyltransferase domain-containing protein</fullName>
    </submittedName>
</protein>
<evidence type="ECO:0000313" key="3">
    <source>
        <dbReference type="Proteomes" id="UP000680656"/>
    </source>
</evidence>
<proteinExistence type="predicted"/>
<feature type="domain" description="Methyltransferase" evidence="1">
    <location>
        <begin position="61"/>
        <end position="170"/>
    </location>
</feature>
<dbReference type="SUPFAM" id="SSF53335">
    <property type="entry name" value="S-adenosyl-L-methionine-dependent methyltransferases"/>
    <property type="match status" value="1"/>
</dbReference>
<name>A0A8E7B1U1_9EURY</name>
<dbReference type="KEGG" id="mrtj:KHC33_02990"/>
<dbReference type="PANTHER" id="PTHR43861">
    <property type="entry name" value="TRANS-ACONITATE 2-METHYLTRANSFERASE-RELATED"/>
    <property type="match status" value="1"/>
</dbReference>
<gene>
    <name evidence="2" type="ORF">KHC33_02990</name>
</gene>
<dbReference type="InterPro" id="IPR029063">
    <property type="entry name" value="SAM-dependent_MTases_sf"/>
</dbReference>
<dbReference type="EMBL" id="CP075546">
    <property type="protein sequence ID" value="QVV89501.1"/>
    <property type="molecule type" value="Genomic_DNA"/>
</dbReference>
<dbReference type="RefSeq" id="WP_214420295.1">
    <property type="nucleotide sequence ID" value="NZ_CP075546.1"/>
</dbReference>
<evidence type="ECO:0000259" key="1">
    <source>
        <dbReference type="Pfam" id="PF13847"/>
    </source>
</evidence>
<keyword evidence="2" id="KW-0489">Methyltransferase</keyword>
<organism evidence="2 3">
    <name type="scientific">Methanospirillum purgamenti</name>
    <dbReference type="NCBI Taxonomy" id="2834276"/>
    <lineage>
        <taxon>Archaea</taxon>
        <taxon>Methanobacteriati</taxon>
        <taxon>Methanobacteriota</taxon>
        <taxon>Stenosarchaea group</taxon>
        <taxon>Methanomicrobia</taxon>
        <taxon>Methanomicrobiales</taxon>
        <taxon>Methanospirillaceae</taxon>
        <taxon>Methanospirillum</taxon>
    </lineage>
</organism>
<dbReference type="GeneID" id="65096116"/>
<sequence>MDLLIFIGILFLVIVILSLGWRFASQRRSLPCPVWMKWMLDPPFSWMSGRTKKTLKHLNLSSGMQVLDAGCGPGRLSIPMAKLIGPFGIVTAMDIQEGMLEEVKKRAEKDGDGNILYLQGGIGEGKLEPERYDRIVMITVLGEIPDRKKAMKEIYGALKSGGLLLIEETIRDPHFQRVKAVRDLANETGFVEKVWDGSRFNYTILFEKP</sequence>
<keyword evidence="3" id="KW-1185">Reference proteome</keyword>